<evidence type="ECO:0000256" key="2">
    <source>
        <dbReference type="ARBA" id="ARBA00069999"/>
    </source>
</evidence>
<dbReference type="CDD" id="cd04794">
    <property type="entry name" value="euk_LANCL"/>
    <property type="match status" value="1"/>
</dbReference>
<dbReference type="FunFam" id="1.50.10.10:FF:000012">
    <property type="entry name" value="LanC-like protein 3"/>
    <property type="match status" value="1"/>
</dbReference>
<keyword evidence="3" id="KW-0479">Metal-binding</keyword>
<evidence type="ECO:0000313" key="4">
    <source>
        <dbReference type="EMBL" id="CAG9858056.1"/>
    </source>
</evidence>
<dbReference type="GO" id="GO:0005886">
    <property type="term" value="C:plasma membrane"/>
    <property type="evidence" value="ECO:0007669"/>
    <property type="project" value="TreeGrafter"/>
</dbReference>
<feature type="binding site" evidence="3">
    <location>
        <position position="304"/>
    </location>
    <ligand>
        <name>Zn(2+)</name>
        <dbReference type="ChEBI" id="CHEBI:29105"/>
    </ligand>
</feature>
<feature type="binding site" evidence="3">
    <location>
        <position position="350"/>
    </location>
    <ligand>
        <name>Zn(2+)</name>
        <dbReference type="ChEBI" id="CHEBI:29105"/>
    </ligand>
</feature>
<dbReference type="SMART" id="SM01260">
    <property type="entry name" value="LANC_like"/>
    <property type="match status" value="1"/>
</dbReference>
<dbReference type="PRINTS" id="PR01951">
    <property type="entry name" value="LANCEUKARYTE"/>
</dbReference>
<dbReference type="GO" id="GO:0031179">
    <property type="term" value="P:peptide modification"/>
    <property type="evidence" value="ECO:0007669"/>
    <property type="project" value="InterPro"/>
</dbReference>
<evidence type="ECO:0000256" key="3">
    <source>
        <dbReference type="PIRSR" id="PIRSR607822-1"/>
    </source>
</evidence>
<evidence type="ECO:0000256" key="1">
    <source>
        <dbReference type="ARBA" id="ARBA00007179"/>
    </source>
</evidence>
<accession>A0A9N9XN81</accession>
<dbReference type="AlphaFoldDB" id="A0A9N9XN81"/>
<dbReference type="Gene3D" id="1.50.10.10">
    <property type="match status" value="1"/>
</dbReference>
<keyword evidence="5" id="KW-1185">Reference proteome</keyword>
<feature type="binding site" evidence="3">
    <location>
        <position position="351"/>
    </location>
    <ligand>
        <name>Zn(2+)</name>
        <dbReference type="ChEBI" id="CHEBI:29105"/>
    </ligand>
</feature>
<comment type="similarity">
    <text evidence="1">Belongs to the LanC-like protein family.</text>
</comment>
<sequence length="432" mass="48206">MLKDYSSFTGRFRRIFGSMATARSRYFPNPKADYKGGSAPDIPTPQILEKLNDLLLRIENGYKPIDKNAGDGLYLGTAGVAYMYYHLSRTSRLKPNAGKYLNKAVQYLRPALTAVGNVTTDSKEAPSFILGNCGVYAVAACIYKCIGQEPQSNRYIQLYYDCAETVKQPKFLAAGSDELFVGRAGYVLGALWMAKETETLLRTSDIYEICDVIVHSGRCYALQQKSKSPLMYAYYQVEYLGAAHGLSSILQVLITVPGYLDSHPQEAKSIKESIDYLLNLQDEQGNFPSATDEIGYQSKLVHWCHGAGGIIYLMAKAYMTFKEEKYLNSCLKMADLIWEKGLLKKGPGLCHGVAGNGYAFLLLFRMTKDPKHLHRALEFYSFMNTGEFQMGARTPDYPYSLFEGLAGTACFLADLTQPAHAKFPFNDVLCVY</sequence>
<dbReference type="PRINTS" id="PR01950">
    <property type="entry name" value="LANCSUPER"/>
</dbReference>
<dbReference type="PANTHER" id="PTHR12736">
    <property type="entry name" value="LANC-LIKE PROTEIN"/>
    <property type="match status" value="1"/>
</dbReference>
<dbReference type="InterPro" id="IPR012341">
    <property type="entry name" value="6hp_glycosidase-like_sf"/>
</dbReference>
<dbReference type="SUPFAM" id="SSF158745">
    <property type="entry name" value="LanC-like"/>
    <property type="match status" value="1"/>
</dbReference>
<dbReference type="Proteomes" id="UP001153712">
    <property type="component" value="Chromosome 15"/>
</dbReference>
<dbReference type="InterPro" id="IPR020464">
    <property type="entry name" value="LanC-like_prot_euk"/>
</dbReference>
<dbReference type="GO" id="GO:0005975">
    <property type="term" value="P:carbohydrate metabolic process"/>
    <property type="evidence" value="ECO:0007669"/>
    <property type="project" value="InterPro"/>
</dbReference>
<protein>
    <recommendedName>
        <fullName evidence="2">LanC-like protein 3 homolog</fullName>
    </recommendedName>
</protein>
<dbReference type="OrthoDB" id="10257263at2759"/>
<dbReference type="GO" id="GO:0046872">
    <property type="term" value="F:metal ion binding"/>
    <property type="evidence" value="ECO:0007669"/>
    <property type="project" value="UniProtKB-KW"/>
</dbReference>
<dbReference type="InterPro" id="IPR007822">
    <property type="entry name" value="LANC-like"/>
</dbReference>
<evidence type="ECO:0000313" key="5">
    <source>
        <dbReference type="Proteomes" id="UP001153712"/>
    </source>
</evidence>
<dbReference type="Pfam" id="PF05147">
    <property type="entry name" value="LANC_like"/>
    <property type="match status" value="1"/>
</dbReference>
<gene>
    <name evidence="4" type="ORF">PHYEVI_LOCUS4450</name>
</gene>
<keyword evidence="3" id="KW-0862">Zinc</keyword>
<name>A0A9N9XN81_PHYSR</name>
<dbReference type="EMBL" id="OU900108">
    <property type="protein sequence ID" value="CAG9858056.1"/>
    <property type="molecule type" value="Genomic_DNA"/>
</dbReference>
<organism evidence="4 5">
    <name type="scientific">Phyllotreta striolata</name>
    <name type="common">Striped flea beetle</name>
    <name type="synonym">Crioceris striolata</name>
    <dbReference type="NCBI Taxonomy" id="444603"/>
    <lineage>
        <taxon>Eukaryota</taxon>
        <taxon>Metazoa</taxon>
        <taxon>Ecdysozoa</taxon>
        <taxon>Arthropoda</taxon>
        <taxon>Hexapoda</taxon>
        <taxon>Insecta</taxon>
        <taxon>Pterygota</taxon>
        <taxon>Neoptera</taxon>
        <taxon>Endopterygota</taxon>
        <taxon>Coleoptera</taxon>
        <taxon>Polyphaga</taxon>
        <taxon>Cucujiformia</taxon>
        <taxon>Chrysomeloidea</taxon>
        <taxon>Chrysomelidae</taxon>
        <taxon>Galerucinae</taxon>
        <taxon>Alticini</taxon>
        <taxon>Phyllotreta</taxon>
    </lineage>
</organism>
<dbReference type="PANTHER" id="PTHR12736:SF7">
    <property type="entry name" value="LANC-LIKE PROTEIN 3"/>
    <property type="match status" value="1"/>
</dbReference>
<reference evidence="4" key="1">
    <citation type="submission" date="2022-01" db="EMBL/GenBank/DDBJ databases">
        <authorList>
            <person name="King R."/>
        </authorList>
    </citation>
    <scope>NUCLEOTIDE SEQUENCE</scope>
</reference>
<proteinExistence type="inferred from homology"/>